<evidence type="ECO:0000313" key="1">
    <source>
        <dbReference type="Proteomes" id="UP001652623"/>
    </source>
</evidence>
<dbReference type="AlphaFoldDB" id="A0A6P6GJG2"/>
<evidence type="ECO:0000313" key="2">
    <source>
        <dbReference type="RefSeq" id="XP_024934234.3"/>
    </source>
</evidence>
<reference evidence="2" key="1">
    <citation type="submission" date="2025-08" db="UniProtKB">
        <authorList>
            <consortium name="RefSeq"/>
        </authorList>
    </citation>
    <scope>IDENTIFICATION</scope>
    <source>
        <tissue evidence="2">Seedling</tissue>
    </source>
</reference>
<dbReference type="RefSeq" id="XP_024934234.3">
    <property type="nucleotide sequence ID" value="XM_025078466.3"/>
</dbReference>
<dbReference type="KEGG" id="zju:107428114"/>
<accession>A0A6P6GJG2</accession>
<dbReference type="Proteomes" id="UP001652623">
    <property type="component" value="Chromosome 12"/>
</dbReference>
<protein>
    <submittedName>
        <fullName evidence="2">Uncharacterized protein LOC107428114</fullName>
    </submittedName>
</protein>
<dbReference type="GeneID" id="107428114"/>
<organism evidence="1 2">
    <name type="scientific">Ziziphus jujuba</name>
    <name type="common">Chinese jujube</name>
    <name type="synonym">Ziziphus sativa</name>
    <dbReference type="NCBI Taxonomy" id="326968"/>
    <lineage>
        <taxon>Eukaryota</taxon>
        <taxon>Viridiplantae</taxon>
        <taxon>Streptophyta</taxon>
        <taxon>Embryophyta</taxon>
        <taxon>Tracheophyta</taxon>
        <taxon>Spermatophyta</taxon>
        <taxon>Magnoliopsida</taxon>
        <taxon>eudicotyledons</taxon>
        <taxon>Gunneridae</taxon>
        <taxon>Pentapetalae</taxon>
        <taxon>rosids</taxon>
        <taxon>fabids</taxon>
        <taxon>Rosales</taxon>
        <taxon>Rhamnaceae</taxon>
        <taxon>Paliureae</taxon>
        <taxon>Ziziphus</taxon>
    </lineage>
</organism>
<sequence length="163" mass="18828">MSKKSTITLLDGQELRRLAKLVHYQEVENIKNLQFKSEEDRCKYLKESKAGYKSSLALLDNGEKIKIDYKNDETRSSVAHTIFSAMEKTVNTCLQCFRNYTMRNSLLKKVTEYSKDLIHKLHNLDPQDTSGVLKLLADAREYEKAMVEYATKQSNFVLSSFSN</sequence>
<dbReference type="InParanoid" id="A0A6P6GJG2"/>
<name>A0A6P6GJG2_ZIZJJ</name>
<keyword evidence="1" id="KW-1185">Reference proteome</keyword>
<proteinExistence type="predicted"/>
<gene>
    <name evidence="2" type="primary">LOC107428114</name>
</gene>